<feature type="domain" description="Cep192-like" evidence="2">
    <location>
        <begin position="138"/>
        <end position="214"/>
    </location>
</feature>
<dbReference type="PANTHER" id="PTHR46500">
    <property type="entry name" value="CILIA- AND FLAGELLA-ASSOCIATED PROTEIN 221"/>
    <property type="match status" value="1"/>
</dbReference>
<evidence type="ECO:0000259" key="2">
    <source>
        <dbReference type="Pfam" id="PF22067"/>
    </source>
</evidence>
<dbReference type="GO" id="GO:0044458">
    <property type="term" value="P:motile cilium assembly"/>
    <property type="evidence" value="ECO:0007669"/>
    <property type="project" value="TreeGrafter"/>
</dbReference>
<evidence type="ECO:0000256" key="1">
    <source>
        <dbReference type="SAM" id="MobiDB-lite"/>
    </source>
</evidence>
<feature type="compositionally biased region" description="Polar residues" evidence="1">
    <location>
        <begin position="247"/>
        <end position="265"/>
    </location>
</feature>
<gene>
    <name evidence="3" type="ORF">Ae201684_005283</name>
</gene>
<dbReference type="EMBL" id="VJMJ01000067">
    <property type="protein sequence ID" value="KAF0739104.1"/>
    <property type="molecule type" value="Genomic_DNA"/>
</dbReference>
<dbReference type="AlphaFoldDB" id="A0A6G0XG70"/>
<feature type="compositionally biased region" description="Acidic residues" evidence="1">
    <location>
        <begin position="777"/>
        <end position="787"/>
    </location>
</feature>
<dbReference type="Pfam" id="PF22067">
    <property type="entry name" value="Cep192_D3"/>
    <property type="match status" value="1"/>
</dbReference>
<feature type="region of interest" description="Disordered" evidence="1">
    <location>
        <begin position="247"/>
        <end position="293"/>
    </location>
</feature>
<proteinExistence type="predicted"/>
<dbReference type="PANTHER" id="PTHR46500:SF1">
    <property type="entry name" value="CILIA- AND FLAGELLA-ASSOCIATED PROTEIN 221"/>
    <property type="match status" value="1"/>
</dbReference>
<sequence length="877" mass="98990">MEIVAERKKPEDERLLKPLASQKFPLLGGNAVLEAIPRVVHFGGFRLNQTVTQKLRILNKSTASTRMHIVLPSEQPFHAENQRKGTIYPGMSEEIVVSFTPTDYKYYYDCVKVHSEAGNFIVPLHAYPVVNNVQFPAQVHFGTQPLGHRSTRVVAIECSVPIEFEFRINVLRAHTSITVEPLQGTIPPNSRAEITIAFQPIVMANVFSEIELMVSQFGFKPMTCTISGSSAPGLQVESQLTKLGTTIDTSSTSVPAATDEASSNDKPVKAKAKKTKRYSSPPRNPVDDLQDEDENDVIDGIKIPKKMEGVHATNFVLTQQPGKLKPKDLKRAIEANRALRKRQKAEQEALRQKTGSCGGRLSFDVLLMEESVSSKPMTRQLKELVFLQELQEIDKMEKELEFQSHRDSIGDSTLSQDDVQFIKDIRVYHAKERARHERETLRTTFKSHGSSAASTPPMRAALPAFHQPSHVPDFNPYKNDLWAKRKRILARFIQVVSKLVLRLRADHRLGMIKAWLGNASSRLEVRKMVDRDWRFAQVTTSNLSTPAKSQDPTADRIPISTIVSLHSFPLYAETDSRTRLPVAATTDIAFHNFDLFPLHVPLEANEMGYKPHPALVVPQYAPLEIARRLRVGAQYEAGVRLPRPISDAARAAADAIAGPVSPSELNWEYTVPKTFFCMPPATPRVYTPETWPTETDPEFMLQPEFFDLDLKLTRQQVLADTPGSISVAIKTPYMLHTAWLCRREHPMHPYTPLWELPPSAPSIIDTTQDHIPIDPLSDSESDNDEPSPESTLPTLDDARKLFEEHLDFDLKSLERFPRDEAYLKLDAEYTAYRYDLSTRLPLRMKEIAKHIKDPKMQFVLQGHGDPLPLHTFEPEAV</sequence>
<dbReference type="GO" id="GO:0097729">
    <property type="term" value="C:9+2 motile cilium"/>
    <property type="evidence" value="ECO:0007669"/>
    <property type="project" value="TreeGrafter"/>
</dbReference>
<dbReference type="InterPro" id="IPR029676">
    <property type="entry name" value="CFAP221"/>
</dbReference>
<organism evidence="3 4">
    <name type="scientific">Aphanomyces euteiches</name>
    <dbReference type="NCBI Taxonomy" id="100861"/>
    <lineage>
        <taxon>Eukaryota</taxon>
        <taxon>Sar</taxon>
        <taxon>Stramenopiles</taxon>
        <taxon>Oomycota</taxon>
        <taxon>Saprolegniomycetes</taxon>
        <taxon>Saprolegniales</taxon>
        <taxon>Verrucalvaceae</taxon>
        <taxon>Aphanomyces</taxon>
    </lineage>
</organism>
<evidence type="ECO:0000313" key="3">
    <source>
        <dbReference type="EMBL" id="KAF0739104.1"/>
    </source>
</evidence>
<reference evidence="3 4" key="1">
    <citation type="submission" date="2019-07" db="EMBL/GenBank/DDBJ databases">
        <title>Genomics analysis of Aphanomyces spp. identifies a new class of oomycete effector associated with host adaptation.</title>
        <authorList>
            <person name="Gaulin E."/>
        </authorList>
    </citation>
    <scope>NUCLEOTIDE SEQUENCE [LARGE SCALE GENOMIC DNA]</scope>
    <source>
        <strain evidence="3 4">ATCC 201684</strain>
    </source>
</reference>
<accession>A0A6G0XG70</accession>
<dbReference type="Pfam" id="PF24771">
    <property type="entry name" value="Ig_CFAP74_1st"/>
    <property type="match status" value="1"/>
</dbReference>
<name>A0A6G0XG70_9STRA</name>
<dbReference type="Gene3D" id="2.60.40.10">
    <property type="entry name" value="Immunoglobulins"/>
    <property type="match status" value="2"/>
</dbReference>
<comment type="caution">
    <text evidence="3">The sequence shown here is derived from an EMBL/GenBank/DDBJ whole genome shotgun (WGS) entry which is preliminary data.</text>
</comment>
<dbReference type="Proteomes" id="UP000481153">
    <property type="component" value="Unassembled WGS sequence"/>
</dbReference>
<dbReference type="VEuPathDB" id="FungiDB:AeMF1_015992"/>
<feature type="region of interest" description="Disordered" evidence="1">
    <location>
        <begin position="764"/>
        <end position="795"/>
    </location>
</feature>
<evidence type="ECO:0000313" key="4">
    <source>
        <dbReference type="Proteomes" id="UP000481153"/>
    </source>
</evidence>
<dbReference type="InterPro" id="IPR054089">
    <property type="entry name" value="Cep192-like_D3"/>
</dbReference>
<dbReference type="GO" id="GO:0003341">
    <property type="term" value="P:cilium movement"/>
    <property type="evidence" value="ECO:0007669"/>
    <property type="project" value="InterPro"/>
</dbReference>
<dbReference type="InterPro" id="IPR013783">
    <property type="entry name" value="Ig-like_fold"/>
</dbReference>
<protein>
    <recommendedName>
        <fullName evidence="2">Cep192-like domain-containing protein</fullName>
    </recommendedName>
</protein>
<keyword evidence="4" id="KW-1185">Reference proteome</keyword>